<protein>
    <recommendedName>
        <fullName evidence="2">Mei2-like C-terminal RNA recognition motif domain-containing protein</fullName>
    </recommendedName>
</protein>
<organism evidence="3 4">
    <name type="scientific">Prorocentrum cordatum</name>
    <dbReference type="NCBI Taxonomy" id="2364126"/>
    <lineage>
        <taxon>Eukaryota</taxon>
        <taxon>Sar</taxon>
        <taxon>Alveolata</taxon>
        <taxon>Dinophyceae</taxon>
        <taxon>Prorocentrales</taxon>
        <taxon>Prorocentraceae</taxon>
        <taxon>Prorocentrum</taxon>
    </lineage>
</organism>
<sequence>PQNHTTLHTRGSQPTTRSLPEMQVDRSARDALFEKACACEDLLARLGTRPNLSPDSDHEVDDEPLRCLSSVGINGYGLAVEAKGASRAFEKSPASLWGPALARTPGSARTPLSSMASAFVPRASQVVSTPQQPPRSEDVPVPCFARQLSTEPAPTTAMLLNLPCDLMCDALLLVLNAHGFAGLYDFVYVPVDFESRRGKGFAFVNMITEEHMQRLVQVFHGYSGWSRGRRKICKVTSSNVQGLRANVRRYRNSPVMGHDVPDIFKPVLFSGTQQVPFPKPTKCLPQIQPNGRPMCARALQ</sequence>
<keyword evidence="4" id="KW-1185">Reference proteome</keyword>
<feature type="non-terminal residue" evidence="3">
    <location>
        <position position="1"/>
    </location>
</feature>
<dbReference type="SUPFAM" id="SSF54928">
    <property type="entry name" value="RNA-binding domain, RBD"/>
    <property type="match status" value="1"/>
</dbReference>
<name>A0ABN9SUH9_9DINO</name>
<evidence type="ECO:0000256" key="1">
    <source>
        <dbReference type="SAM" id="MobiDB-lite"/>
    </source>
</evidence>
<gene>
    <name evidence="3" type="ORF">PCOR1329_LOCUS32747</name>
</gene>
<dbReference type="EMBL" id="CAUYUJ010013403">
    <property type="protein sequence ID" value="CAK0836154.1"/>
    <property type="molecule type" value="Genomic_DNA"/>
</dbReference>
<evidence type="ECO:0000259" key="2">
    <source>
        <dbReference type="Pfam" id="PF04059"/>
    </source>
</evidence>
<accession>A0ABN9SUH9</accession>
<dbReference type="InterPro" id="IPR007201">
    <property type="entry name" value="Mei2-like_Rrm_C"/>
</dbReference>
<evidence type="ECO:0000313" key="4">
    <source>
        <dbReference type="Proteomes" id="UP001189429"/>
    </source>
</evidence>
<feature type="domain" description="Mei2-like C-terminal RNA recognition motif" evidence="2">
    <location>
        <begin position="155"/>
        <end position="248"/>
    </location>
</feature>
<feature type="region of interest" description="Disordered" evidence="1">
    <location>
        <begin position="1"/>
        <end position="24"/>
    </location>
</feature>
<dbReference type="Pfam" id="PF04059">
    <property type="entry name" value="RRM_2"/>
    <property type="match status" value="1"/>
</dbReference>
<dbReference type="InterPro" id="IPR035979">
    <property type="entry name" value="RBD_domain_sf"/>
</dbReference>
<feature type="compositionally biased region" description="Polar residues" evidence="1">
    <location>
        <begin position="1"/>
        <end position="18"/>
    </location>
</feature>
<evidence type="ECO:0000313" key="3">
    <source>
        <dbReference type="EMBL" id="CAK0836154.1"/>
    </source>
</evidence>
<comment type="caution">
    <text evidence="3">The sequence shown here is derived from an EMBL/GenBank/DDBJ whole genome shotgun (WGS) entry which is preliminary data.</text>
</comment>
<reference evidence="3" key="1">
    <citation type="submission" date="2023-10" db="EMBL/GenBank/DDBJ databases">
        <authorList>
            <person name="Chen Y."/>
            <person name="Shah S."/>
            <person name="Dougan E. K."/>
            <person name="Thang M."/>
            <person name="Chan C."/>
        </authorList>
    </citation>
    <scope>NUCLEOTIDE SEQUENCE [LARGE SCALE GENOMIC DNA]</scope>
</reference>
<proteinExistence type="predicted"/>
<dbReference type="Proteomes" id="UP001189429">
    <property type="component" value="Unassembled WGS sequence"/>
</dbReference>